<proteinExistence type="predicted"/>
<gene>
    <name evidence="1" type="ORF">PINE0816_LOCUS8367</name>
</gene>
<dbReference type="InterPro" id="IPR036282">
    <property type="entry name" value="Glutathione-S-Trfase_C_sf"/>
</dbReference>
<reference evidence="1" key="1">
    <citation type="submission" date="2021-01" db="EMBL/GenBank/DDBJ databases">
        <authorList>
            <person name="Corre E."/>
            <person name="Pelletier E."/>
            <person name="Niang G."/>
            <person name="Scheremetjew M."/>
            <person name="Finn R."/>
            <person name="Kale V."/>
            <person name="Holt S."/>
            <person name="Cochrane G."/>
            <person name="Meng A."/>
            <person name="Brown T."/>
            <person name="Cohen L."/>
        </authorList>
    </citation>
    <scope>NUCLEOTIDE SEQUENCE</scope>
    <source>
        <strain evidence="1">CCAP1064/1</strain>
    </source>
</reference>
<dbReference type="EMBL" id="HBEL01017564">
    <property type="protein sequence ID" value="CAD8412242.1"/>
    <property type="molecule type" value="Transcribed_RNA"/>
</dbReference>
<evidence type="ECO:0008006" key="2">
    <source>
        <dbReference type="Google" id="ProtNLM"/>
    </source>
</evidence>
<sequence length="132" mass="15091">MDWRQTTFSPCFPSIGYIIFGMPQSDEEAKKNFKILRDSHFKTLTSIFLKETKFCFSDTPTIADLSIAAILTLIKGRSKFWVAVPQEVKDYQQRVFDAFPETKENFDMLSTMCTEYSGDGADVSPLECCQNN</sequence>
<organism evidence="1">
    <name type="scientific">Proboscia inermis</name>
    <dbReference type="NCBI Taxonomy" id="420281"/>
    <lineage>
        <taxon>Eukaryota</taxon>
        <taxon>Sar</taxon>
        <taxon>Stramenopiles</taxon>
        <taxon>Ochrophyta</taxon>
        <taxon>Bacillariophyta</taxon>
        <taxon>Coscinodiscophyceae</taxon>
        <taxon>Rhizosoleniophycidae</taxon>
        <taxon>Rhizosoleniales</taxon>
        <taxon>Rhizosoleniaceae</taxon>
        <taxon>Proboscia</taxon>
    </lineage>
</organism>
<evidence type="ECO:0000313" key="1">
    <source>
        <dbReference type="EMBL" id="CAD8412242.1"/>
    </source>
</evidence>
<dbReference type="Gene3D" id="1.20.1050.10">
    <property type="match status" value="1"/>
</dbReference>
<name>A0A7S0C4U9_9STRA</name>
<protein>
    <recommendedName>
        <fullName evidence="2">GST C-terminal domain-containing protein</fullName>
    </recommendedName>
</protein>
<dbReference type="AlphaFoldDB" id="A0A7S0C4U9"/>
<accession>A0A7S0C4U9</accession>
<dbReference type="SUPFAM" id="SSF47616">
    <property type="entry name" value="GST C-terminal domain-like"/>
    <property type="match status" value="1"/>
</dbReference>